<dbReference type="SUPFAM" id="SSF47473">
    <property type="entry name" value="EF-hand"/>
    <property type="match status" value="3"/>
</dbReference>
<feature type="domain" description="EF-hand" evidence="5">
    <location>
        <begin position="719"/>
        <end position="754"/>
    </location>
</feature>
<comment type="caution">
    <text evidence="6">The sequence shown here is derived from an EMBL/GenBank/DDBJ whole genome shotgun (WGS) entry which is preliminary data.</text>
</comment>
<accession>A0A6A3NHC9</accession>
<dbReference type="InterPro" id="IPR051581">
    <property type="entry name" value="Ca-bind"/>
</dbReference>
<dbReference type="PANTHER" id="PTHR34524">
    <property type="entry name" value="CALCYPHOSIN"/>
    <property type="match status" value="1"/>
</dbReference>
<feature type="region of interest" description="Disordered" evidence="4">
    <location>
        <begin position="932"/>
        <end position="951"/>
    </location>
</feature>
<dbReference type="SMART" id="SM00054">
    <property type="entry name" value="EFh"/>
    <property type="match status" value="6"/>
</dbReference>
<protein>
    <recommendedName>
        <fullName evidence="5">EF-hand domain-containing protein</fullName>
    </recommendedName>
</protein>
<gene>
    <name evidence="6" type="ORF">PR001_g5643</name>
</gene>
<feature type="region of interest" description="Disordered" evidence="4">
    <location>
        <begin position="561"/>
        <end position="614"/>
    </location>
</feature>
<proteinExistence type="predicted"/>
<feature type="compositionally biased region" description="Polar residues" evidence="4">
    <location>
        <begin position="636"/>
        <end position="652"/>
    </location>
</feature>
<feature type="region of interest" description="Disordered" evidence="4">
    <location>
        <begin position="1226"/>
        <end position="1246"/>
    </location>
</feature>
<dbReference type="InterPro" id="IPR011992">
    <property type="entry name" value="EF-hand-dom_pair"/>
</dbReference>
<dbReference type="CDD" id="cd00051">
    <property type="entry name" value="EFh"/>
    <property type="match status" value="1"/>
</dbReference>
<feature type="domain" description="EF-hand" evidence="5">
    <location>
        <begin position="1016"/>
        <end position="1051"/>
    </location>
</feature>
<feature type="compositionally biased region" description="Polar residues" evidence="4">
    <location>
        <begin position="1230"/>
        <end position="1243"/>
    </location>
</feature>
<feature type="compositionally biased region" description="Low complexity" evidence="4">
    <location>
        <begin position="334"/>
        <end position="349"/>
    </location>
</feature>
<evidence type="ECO:0000256" key="4">
    <source>
        <dbReference type="SAM" id="MobiDB-lite"/>
    </source>
</evidence>
<evidence type="ECO:0000256" key="2">
    <source>
        <dbReference type="ARBA" id="ARBA00022737"/>
    </source>
</evidence>
<dbReference type="Proteomes" id="UP000429607">
    <property type="component" value="Unassembled WGS sequence"/>
</dbReference>
<feature type="compositionally biased region" description="Low complexity" evidence="4">
    <location>
        <begin position="1161"/>
        <end position="1184"/>
    </location>
</feature>
<keyword evidence="3" id="KW-0106">Calcium</keyword>
<dbReference type="Gene3D" id="1.10.238.10">
    <property type="entry name" value="EF-hand"/>
    <property type="match status" value="6"/>
</dbReference>
<dbReference type="GO" id="GO:0005509">
    <property type="term" value="F:calcium ion binding"/>
    <property type="evidence" value="ECO:0007669"/>
    <property type="project" value="InterPro"/>
</dbReference>
<evidence type="ECO:0000313" key="7">
    <source>
        <dbReference type="Proteomes" id="UP000429607"/>
    </source>
</evidence>
<feature type="region of interest" description="Disordered" evidence="4">
    <location>
        <begin position="630"/>
        <end position="657"/>
    </location>
</feature>
<evidence type="ECO:0000256" key="1">
    <source>
        <dbReference type="ARBA" id="ARBA00022723"/>
    </source>
</evidence>
<feature type="region of interest" description="Disordered" evidence="4">
    <location>
        <begin position="334"/>
        <end position="353"/>
    </location>
</feature>
<dbReference type="Pfam" id="PF13202">
    <property type="entry name" value="EF-hand_5"/>
    <property type="match status" value="1"/>
</dbReference>
<dbReference type="PANTHER" id="PTHR34524:SF6">
    <property type="entry name" value="CALCYPHOSINE LIKE"/>
    <property type="match status" value="1"/>
</dbReference>
<feature type="compositionally biased region" description="Polar residues" evidence="4">
    <location>
        <begin position="932"/>
        <end position="948"/>
    </location>
</feature>
<feature type="compositionally biased region" description="Low complexity" evidence="4">
    <location>
        <begin position="893"/>
        <end position="909"/>
    </location>
</feature>
<dbReference type="PROSITE" id="PS00018">
    <property type="entry name" value="EF_HAND_1"/>
    <property type="match status" value="2"/>
</dbReference>
<evidence type="ECO:0000256" key="3">
    <source>
        <dbReference type="ARBA" id="ARBA00022837"/>
    </source>
</evidence>
<dbReference type="PROSITE" id="PS50222">
    <property type="entry name" value="EF_HAND_2"/>
    <property type="match status" value="2"/>
</dbReference>
<dbReference type="Pfam" id="PF13833">
    <property type="entry name" value="EF-hand_8"/>
    <property type="match status" value="1"/>
</dbReference>
<sequence>MALSTQAFGGGGDGGRAMSSLTQWKERQQQCADQVDLQALLNNVRASLRTQGLVAWVNVSLALEKAQSESGGLTNGVLKRLLNDCRVPISDVDARALVQRLTQGAEEDGRVTADAIKNLIFGALSGRKLEFVQSAFETLDRKGVGYLALQDVLAAHDAARHPAVMFGEQTAEQAAREFQTAFMTAARRTGTAFVSWAQWLTYFQCVAAQAPSDEYFELLMKRAWHADTRCSLQEAAGVADLNHRVDSIPPPAPATVAPVSLLQALQQNQTTSSKAKVVLSISTTAPPLGQIRSNSFSFSPMDPDASPRGTAVHSTNEFLKGSQFAACLTEVTSPTSPVSSVRSGSGPSVETLDPGAASVLRKLQNGLRGRGLQALVELGRCLRLGDADGDAMLSLGEFRCALQKSFEVTSATTPNYTPLSDADLRGLFRHLDGDRTGSVPVDSALDLVRGTMSARRLRLVHSAYQTLARETGTAMLDACDVVQRYDASRHPDVIAQRKSEEQCFREFVENFDMGESGGEGSSGAQGKILPRQWEAYYHNVSFLVPDDDLFELIVRNTWQLPPPGSPTQSASRRHAPPPILTESPRGVGNGVRQPTPTSGEVTWRGRRSSGPGMASQQAFAVLQPDLVDHLPPSGVISPSSAVSLSTPRSPGKQSKELRRTVHSLRCEVKERGLGGFITLQQQLRRAAGRSDDDCVDELHDGNVDFHEFVRALKSSGVHVTGRDAQALFYHFDSNHDGAMSVTEFLAGVREPMNARRQLVVRMAFDTLDRSGSGELDGGAIAAAFDARRLPEVITGRKTDCEAHAEFLDFFGLVTERRRQRRINLDVWERFYANVSAAIDEDEQFEQMVRNAWHVGPGRVLAAGGRPASAEGIRVHTQRVDPGRSSLHEILDHSSSYSSSPTVSSAGPSPNMTLRRARNNVSNSIAACLGNALSTQQQRTSTEPSTGLTSPGKREFHLHPAGIQAILTRLKQVLQSQGTPGFCTLNRRLRVARGNAMNLQDLRCAAVDCELTLPGGLTDGDLRLLFQYLDSDGDGRIAPEELINIVRPALTGRRLECVREAFAKLAKMRNTREAEKALLEPSDVVEEFDASAHPDVLAGRRGVDHVCREFLETFDIDGGAQDGKVTWEQWRGYYHNVSASIASDKLFEEMVCSVWHLDNSNSKSSYKSDPGADATAQPQQQQDNQRSMGNGTASHPPLAAGMRSTAAVPEVPVQLVRERKILSLKDVASGTGMSDPNRSASSRGQPLGVEAAPTYTGDTVLHAIRYRIRQSSSLADVVQLRARLYQAADPRTGAITYLRCFDALNSALGLALGEAQGRALFEHLSHFYQANGDDSSSAGGRFLHHQHRVNGFDAASNRLPLQLVLGCLLERLSPPCLASATLVFTALQAAGKGRVFPAALASSFQAARHPDVVLGRVSAAQLFQDFALNFEVAGGAGDGVVSFQHFEAYCVNLRAALGSDELLQLVLRDCFNGTTSSRSS</sequence>
<organism evidence="6 7">
    <name type="scientific">Phytophthora rubi</name>
    <dbReference type="NCBI Taxonomy" id="129364"/>
    <lineage>
        <taxon>Eukaryota</taxon>
        <taxon>Sar</taxon>
        <taxon>Stramenopiles</taxon>
        <taxon>Oomycota</taxon>
        <taxon>Peronosporomycetes</taxon>
        <taxon>Peronosporales</taxon>
        <taxon>Peronosporaceae</taxon>
        <taxon>Phytophthora</taxon>
    </lineage>
</organism>
<feature type="region of interest" description="Disordered" evidence="4">
    <location>
        <begin position="1161"/>
        <end position="1203"/>
    </location>
</feature>
<reference evidence="6 7" key="1">
    <citation type="submission" date="2018-09" db="EMBL/GenBank/DDBJ databases">
        <title>Genomic investigation of the strawberry pathogen Phytophthora fragariae indicates pathogenicity is determined by transcriptional variation in three key races.</title>
        <authorList>
            <person name="Adams T.M."/>
            <person name="Armitage A.D."/>
            <person name="Sobczyk M.K."/>
            <person name="Bates H.J."/>
            <person name="Dunwell J.M."/>
            <person name="Nellist C.F."/>
            <person name="Harrison R.J."/>
        </authorList>
    </citation>
    <scope>NUCLEOTIDE SEQUENCE [LARGE SCALE GENOMIC DNA]</scope>
    <source>
        <strain evidence="6 7">SCRP249</strain>
    </source>
</reference>
<name>A0A6A3NHC9_9STRA</name>
<keyword evidence="1" id="KW-0479">Metal-binding</keyword>
<dbReference type="InterPro" id="IPR002048">
    <property type="entry name" value="EF_hand_dom"/>
</dbReference>
<evidence type="ECO:0000313" key="6">
    <source>
        <dbReference type="EMBL" id="KAE9043809.1"/>
    </source>
</evidence>
<dbReference type="EMBL" id="QXFV01000253">
    <property type="protein sequence ID" value="KAE9043809.1"/>
    <property type="molecule type" value="Genomic_DNA"/>
</dbReference>
<feature type="region of interest" description="Disordered" evidence="4">
    <location>
        <begin position="891"/>
        <end position="914"/>
    </location>
</feature>
<evidence type="ECO:0000259" key="5">
    <source>
        <dbReference type="PROSITE" id="PS50222"/>
    </source>
</evidence>
<keyword evidence="2" id="KW-0677">Repeat</keyword>
<dbReference type="InterPro" id="IPR018247">
    <property type="entry name" value="EF_Hand_1_Ca_BS"/>
</dbReference>